<evidence type="ECO:0000313" key="1">
    <source>
        <dbReference type="EMBL" id="MEE2041287.1"/>
    </source>
</evidence>
<keyword evidence="2" id="KW-1185">Reference proteome</keyword>
<gene>
    <name evidence="1" type="ORF">Q8791_29085</name>
</gene>
<name>A0ABU7KH10_9ACTN</name>
<evidence type="ECO:0000313" key="2">
    <source>
        <dbReference type="Proteomes" id="UP001356095"/>
    </source>
</evidence>
<protein>
    <recommendedName>
        <fullName evidence="3">Minor tail protein</fullName>
    </recommendedName>
</protein>
<organism evidence="1 2">
    <name type="scientific">Nocardiopsis codii</name>
    <dbReference type="NCBI Taxonomy" id="3065942"/>
    <lineage>
        <taxon>Bacteria</taxon>
        <taxon>Bacillati</taxon>
        <taxon>Actinomycetota</taxon>
        <taxon>Actinomycetes</taxon>
        <taxon>Streptosporangiales</taxon>
        <taxon>Nocardiopsidaceae</taxon>
        <taxon>Nocardiopsis</taxon>
    </lineage>
</organism>
<comment type="caution">
    <text evidence="1">The sequence shown here is derived from an EMBL/GenBank/DDBJ whole genome shotgun (WGS) entry which is preliminary data.</text>
</comment>
<dbReference type="EMBL" id="JAUZMY010000045">
    <property type="protein sequence ID" value="MEE2041287.1"/>
    <property type="molecule type" value="Genomic_DNA"/>
</dbReference>
<reference evidence="1 2" key="1">
    <citation type="submission" date="2023-08" db="EMBL/GenBank/DDBJ databases">
        <authorList>
            <person name="Girao M."/>
            <person name="Carvalho M.F."/>
        </authorList>
    </citation>
    <scope>NUCLEOTIDE SEQUENCE [LARGE SCALE GENOMIC DNA]</scope>
    <source>
        <strain evidence="1 2">CT-R113</strain>
    </source>
</reference>
<evidence type="ECO:0008006" key="3">
    <source>
        <dbReference type="Google" id="ProtNLM"/>
    </source>
</evidence>
<sequence>MGDDMSAPYSYTFADLVTDRDLVELDLSDVVFDRRICQAGAFKATAHVTNRATADHVAKVIPRGVGDLSRGPGRTVVHIDRGGDLWGTYIIWRGDPQGDERGRITVPLQGASLESYPAHREIRRDLVYAGVGDRDICRDLVADMEAHGSIGLDVPAGPPGMPRDRTYRASEAATYGERLDQLAEVIDGPEWMIRTWRDAQGVRHREFVAAGRLGQDATDHHFAQPGNIMSWSYPADATDVATSYQTRGDTPNDDLSAESEPLLSGIWEDPRYRAAGWPLLERTVDYQGVTDVSTLDAYARWWAERRSGMLRIPQVEVRLDESTSFSPNRLGDSAALTLVNDWFPLNNGRPTFAHRWRIVGVEVIPVSRSSGQERARLIFEEPTGHPATTTTTAEMRG</sequence>
<dbReference type="RefSeq" id="WP_330095047.1">
    <property type="nucleotide sequence ID" value="NZ_JAUZMY010000045.1"/>
</dbReference>
<accession>A0ABU7KH10</accession>
<proteinExistence type="predicted"/>
<dbReference type="Proteomes" id="UP001356095">
    <property type="component" value="Unassembled WGS sequence"/>
</dbReference>